<protein>
    <submittedName>
        <fullName evidence="2">Uncharacterized protein</fullName>
    </submittedName>
</protein>
<feature type="region of interest" description="Disordered" evidence="1">
    <location>
        <begin position="1"/>
        <end position="47"/>
    </location>
</feature>
<feature type="compositionally biased region" description="Basic and acidic residues" evidence="1">
    <location>
        <begin position="1"/>
        <end position="22"/>
    </location>
</feature>
<comment type="caution">
    <text evidence="2">The sequence shown here is derived from an EMBL/GenBank/DDBJ whole genome shotgun (WGS) entry which is preliminary data.</text>
</comment>
<proteinExistence type="predicted"/>
<evidence type="ECO:0000313" key="2">
    <source>
        <dbReference type="EMBL" id="MPC84033.1"/>
    </source>
</evidence>
<dbReference type="AlphaFoldDB" id="A0A5B7INP2"/>
<dbReference type="Proteomes" id="UP000324222">
    <property type="component" value="Unassembled WGS sequence"/>
</dbReference>
<gene>
    <name evidence="2" type="ORF">E2C01_078757</name>
</gene>
<reference evidence="2 3" key="1">
    <citation type="submission" date="2019-05" db="EMBL/GenBank/DDBJ databases">
        <title>Another draft genome of Portunus trituberculatus and its Hox gene families provides insights of decapod evolution.</title>
        <authorList>
            <person name="Jeong J.-H."/>
            <person name="Song I."/>
            <person name="Kim S."/>
            <person name="Choi T."/>
            <person name="Kim D."/>
            <person name="Ryu S."/>
            <person name="Kim W."/>
        </authorList>
    </citation>
    <scope>NUCLEOTIDE SEQUENCE [LARGE SCALE GENOMIC DNA]</scope>
    <source>
        <tissue evidence="2">Muscle</tissue>
    </source>
</reference>
<evidence type="ECO:0000256" key="1">
    <source>
        <dbReference type="SAM" id="MobiDB-lite"/>
    </source>
</evidence>
<keyword evidence="3" id="KW-1185">Reference proteome</keyword>
<dbReference type="EMBL" id="VSRR010064245">
    <property type="protein sequence ID" value="MPC84033.1"/>
    <property type="molecule type" value="Genomic_DNA"/>
</dbReference>
<evidence type="ECO:0000313" key="3">
    <source>
        <dbReference type="Proteomes" id="UP000324222"/>
    </source>
</evidence>
<sequence>MADFQHRSGHNERLLRRDKPDGTLDSTFMGFGQHKPHGPSPCQPKSASTTLLVRPTLLFLSLTPAMVPEIFPEIAIV</sequence>
<name>A0A5B7INP2_PORTR</name>
<accession>A0A5B7INP2</accession>
<organism evidence="2 3">
    <name type="scientific">Portunus trituberculatus</name>
    <name type="common">Swimming crab</name>
    <name type="synonym">Neptunus trituberculatus</name>
    <dbReference type="NCBI Taxonomy" id="210409"/>
    <lineage>
        <taxon>Eukaryota</taxon>
        <taxon>Metazoa</taxon>
        <taxon>Ecdysozoa</taxon>
        <taxon>Arthropoda</taxon>
        <taxon>Crustacea</taxon>
        <taxon>Multicrustacea</taxon>
        <taxon>Malacostraca</taxon>
        <taxon>Eumalacostraca</taxon>
        <taxon>Eucarida</taxon>
        <taxon>Decapoda</taxon>
        <taxon>Pleocyemata</taxon>
        <taxon>Brachyura</taxon>
        <taxon>Eubrachyura</taxon>
        <taxon>Portunoidea</taxon>
        <taxon>Portunidae</taxon>
        <taxon>Portuninae</taxon>
        <taxon>Portunus</taxon>
    </lineage>
</organism>